<sequence length="168" mass="19111">MQLANMVYDASYPIPVAALGKSRCSGKGQVGKMNKIHHHKKSRLASAVVSDPKMDVMRLEFLAKTERFLYNLKRTMRSLSPRSNKEFPSSTQQEAEVIEAEIINDDLDSSSLPEETRAYINRKRREVLEELTGKDYAEMFANAVARNLAEKALATSRLDPRDEDQHLR</sequence>
<proteinExistence type="predicted"/>
<accession>A0A3P1WWS2</accession>
<protein>
    <submittedName>
        <fullName evidence="1">Uncharacterized protein</fullName>
    </submittedName>
</protein>
<comment type="caution">
    <text evidence="1">The sequence shown here is derived from an EMBL/GenBank/DDBJ whole genome shotgun (WGS) entry which is preliminary data.</text>
</comment>
<dbReference type="EMBL" id="RQYT01000008">
    <property type="protein sequence ID" value="RRD50187.1"/>
    <property type="molecule type" value="Genomic_DNA"/>
</dbReference>
<dbReference type="RefSeq" id="WP_125227443.1">
    <property type="nucleotide sequence ID" value="NZ_RQYT01000008.1"/>
</dbReference>
<dbReference type="AlphaFoldDB" id="A0A3P1WWS2"/>
<evidence type="ECO:0000313" key="2">
    <source>
        <dbReference type="Proteomes" id="UP000280935"/>
    </source>
</evidence>
<dbReference type="Proteomes" id="UP000280935">
    <property type="component" value="Unassembled WGS sequence"/>
</dbReference>
<evidence type="ECO:0000313" key="1">
    <source>
        <dbReference type="EMBL" id="RRD50187.1"/>
    </source>
</evidence>
<name>A0A3P1WWS2_9ACTN</name>
<gene>
    <name evidence="1" type="ORF">EII35_05445</name>
</gene>
<organism evidence="1 2">
    <name type="scientific">Arachnia propionica</name>
    <dbReference type="NCBI Taxonomy" id="1750"/>
    <lineage>
        <taxon>Bacteria</taxon>
        <taxon>Bacillati</taxon>
        <taxon>Actinomycetota</taxon>
        <taxon>Actinomycetes</taxon>
        <taxon>Propionibacteriales</taxon>
        <taxon>Propionibacteriaceae</taxon>
        <taxon>Arachnia</taxon>
    </lineage>
</organism>
<reference evidence="1 2" key="1">
    <citation type="submission" date="2018-11" db="EMBL/GenBank/DDBJ databases">
        <title>Genomes From Bacteria Associated with the Canine Oral Cavity: a Test Case for Automated Genome-Based Taxonomic Assignment.</title>
        <authorList>
            <person name="Coil D.A."/>
            <person name="Jospin G."/>
            <person name="Darling A.E."/>
            <person name="Wallis C."/>
            <person name="Davis I.J."/>
            <person name="Harris S."/>
            <person name="Eisen J.A."/>
            <person name="Holcombe L.J."/>
            <person name="O'Flynn C."/>
        </authorList>
    </citation>
    <scope>NUCLEOTIDE SEQUENCE [LARGE SCALE GENOMIC DNA]</scope>
    <source>
        <strain evidence="1 2">OH2822_COT-296</strain>
    </source>
</reference>